<accession>A0AC34QEA8</accession>
<dbReference type="Proteomes" id="UP000887576">
    <property type="component" value="Unplaced"/>
</dbReference>
<sequence>MLHIKFVLFFVAILKSGNFCGSFSGGGILNSPTLSMNFNPPVGWTYPPNDAQTSLSYLPGQSLTLSEAQNLANGAITAAVLEALNSANIPTTGVNVTPSYTPPMVNDCYKAATPAFGANTPFYIVENGAVTKIATVGAPIQNTNCLSHNYQGGSTTTTITYQEFIQQATVSIKNLVISQYQMDQIAANIMSLLTLNSGAQFTQPITVN</sequence>
<organism evidence="1 2">
    <name type="scientific">Panagrolaimus sp. JU765</name>
    <dbReference type="NCBI Taxonomy" id="591449"/>
    <lineage>
        <taxon>Eukaryota</taxon>
        <taxon>Metazoa</taxon>
        <taxon>Ecdysozoa</taxon>
        <taxon>Nematoda</taxon>
        <taxon>Chromadorea</taxon>
        <taxon>Rhabditida</taxon>
        <taxon>Tylenchina</taxon>
        <taxon>Panagrolaimomorpha</taxon>
        <taxon>Panagrolaimoidea</taxon>
        <taxon>Panagrolaimidae</taxon>
        <taxon>Panagrolaimus</taxon>
    </lineage>
</organism>
<dbReference type="WBParaSite" id="JU765_v2.g15508.t1">
    <property type="protein sequence ID" value="JU765_v2.g15508.t1"/>
    <property type="gene ID" value="JU765_v2.g15508"/>
</dbReference>
<protein>
    <submittedName>
        <fullName evidence="2">Uncharacterized protein</fullName>
    </submittedName>
</protein>
<evidence type="ECO:0000313" key="2">
    <source>
        <dbReference type="WBParaSite" id="JU765_v2.g15508.t1"/>
    </source>
</evidence>
<evidence type="ECO:0000313" key="1">
    <source>
        <dbReference type="Proteomes" id="UP000887576"/>
    </source>
</evidence>
<name>A0AC34QEA8_9BILA</name>
<proteinExistence type="predicted"/>
<reference evidence="2" key="1">
    <citation type="submission" date="2022-11" db="UniProtKB">
        <authorList>
            <consortium name="WormBaseParasite"/>
        </authorList>
    </citation>
    <scope>IDENTIFICATION</scope>
</reference>